<dbReference type="GO" id="GO:0003677">
    <property type="term" value="F:DNA binding"/>
    <property type="evidence" value="ECO:0007669"/>
    <property type="project" value="InterPro"/>
</dbReference>
<dbReference type="GO" id="GO:0000428">
    <property type="term" value="C:DNA-directed RNA polymerase complex"/>
    <property type="evidence" value="ECO:0007669"/>
    <property type="project" value="UniProtKB-KW"/>
</dbReference>
<gene>
    <name evidence="7" type="ORF">pv_150</name>
</gene>
<dbReference type="GeneID" id="18266178"/>
<evidence type="ECO:0000313" key="7">
    <source>
        <dbReference type="EMBL" id="AHH01717.1"/>
    </source>
</evidence>
<evidence type="ECO:0000256" key="5">
    <source>
        <dbReference type="ARBA" id="ARBA00023163"/>
    </source>
</evidence>
<dbReference type="PANTHER" id="PTHR19376">
    <property type="entry name" value="DNA-DIRECTED RNA POLYMERASE"/>
    <property type="match status" value="1"/>
</dbReference>
<evidence type="ECO:0000256" key="1">
    <source>
        <dbReference type="ARBA" id="ARBA00012418"/>
    </source>
</evidence>
<keyword evidence="5" id="KW-0804">Transcription</keyword>
<dbReference type="SUPFAM" id="SSF64484">
    <property type="entry name" value="beta and beta-prime subunits of DNA dependent RNA-polymerase"/>
    <property type="match status" value="1"/>
</dbReference>
<dbReference type="PANTHER" id="PTHR19376:SF37">
    <property type="entry name" value="DNA-DIRECTED RNA POLYMERASE II SUBUNIT RPB1"/>
    <property type="match status" value="1"/>
</dbReference>
<evidence type="ECO:0000256" key="4">
    <source>
        <dbReference type="ARBA" id="ARBA00022695"/>
    </source>
</evidence>
<name>W5S5Z3_9VIRU</name>
<accession>W5S5Z3</accession>
<keyword evidence="8" id="KW-1185">Reference proteome</keyword>
<dbReference type="EMBL" id="KF740664">
    <property type="protein sequence ID" value="AHH01717.1"/>
    <property type="molecule type" value="Genomic_DNA"/>
</dbReference>
<dbReference type="EC" id="2.7.7.6" evidence="1"/>
<dbReference type="GO" id="GO:0003899">
    <property type="term" value="F:DNA-directed RNA polymerase activity"/>
    <property type="evidence" value="ECO:0007669"/>
    <property type="project" value="UniProtKB-EC"/>
</dbReference>
<keyword evidence="3" id="KW-0808">Transferase</keyword>
<dbReference type="OrthoDB" id="8996at10239"/>
<evidence type="ECO:0000256" key="2">
    <source>
        <dbReference type="ARBA" id="ARBA00022478"/>
    </source>
</evidence>
<dbReference type="Pfam" id="PF04998">
    <property type="entry name" value="RNA_pol_Rpb1_5"/>
    <property type="match status" value="1"/>
</dbReference>
<dbReference type="RefSeq" id="YP_009001052.1">
    <property type="nucleotide sequence ID" value="NC_023423.1"/>
</dbReference>
<dbReference type="InterPro" id="IPR045867">
    <property type="entry name" value="DNA-dir_RpoC_beta_prime"/>
</dbReference>
<protein>
    <recommendedName>
        <fullName evidence="1">DNA-directed RNA polymerase</fullName>
        <ecNumber evidence="1">2.7.7.6</ecNumber>
    </recommendedName>
</protein>
<dbReference type="InterPro" id="IPR007081">
    <property type="entry name" value="RNA_pol_Rpb1_5"/>
</dbReference>
<keyword evidence="4" id="KW-0548">Nucleotidyltransferase</keyword>
<dbReference type="KEGG" id="vg:18266178"/>
<dbReference type="Proteomes" id="UP000202176">
    <property type="component" value="Segment"/>
</dbReference>
<sequence>MEQVAQVENVELAPRYLTEDEVSDILSVLVVGKTGGASREGVGVLAPAYEAASIATESIREKLRRDLSKIVITPLGIPDLKDEIRRQFGKSRVAPGTPVGFSVAEAIGGPSTQMTLNAFHSAGSAGSGQGIERIQQMIDLTKKPKMTICLVHFKERLTYETAYLVKRTSIIGVTAGNLISDFEVDTPENLMFDRPWWYDLYSEVYGPIPEARYILRLTLNPKTMLTFQLTMEEVVAAIEKGNSSSVKCVFSPLSEGLIDVYPIEEVIVSKLKEKDVIHQANASNIFLTSIVQPNLDNIHVKGIPGARAAYPVSTPVLSIHEEDIPYPGAPGIWLVRLSASRISATGVTKLMMTQLLAMCGLPEVADTHSPIYIAVRSEEAPKQVINAVLAGNRRFETEEEKAHFTAIVDASQLYFLQVEGATLGKILERRDVNPVLTSSNNIHEIYQVLGVEAARKFYIREFYEMFSAQGLYIDPRHLELLADYVCNMGILNPVSATGINRQPIGALAQASYRKPLDVLLKAAARGALEKTSSVSTSIYIGQEARIGVGYSETFLDKEKEQRILRELGRAPTAQFDASSLNDAVGELDNITFGSRQITLGNQEMEAMFSQGNFAPPLTPSSLGTGLITPTASIPGPQVSKMTITPPSIPLPTTVVDNLVPAPIVSNFLVQMADNIGTVPCEKEQPTGLEIGPVGSTPTSTISVPADFSTPTATVAAIGSAQTTVPNLVPIPSSGSLFTVPRPQFVAQEVTEINPEDLFAQLSQM</sequence>
<keyword evidence="2 7" id="KW-0240">DNA-directed RNA polymerase</keyword>
<organism evidence="7 8">
    <name type="scientific">Pithovirus sibericum</name>
    <dbReference type="NCBI Taxonomy" id="1450746"/>
    <lineage>
        <taxon>Viruses</taxon>
        <taxon>Pithoviruses</taxon>
        <taxon>Orthopithovirinae</taxon>
        <taxon>Alphapithovirus</taxon>
        <taxon>Alphapithovirus sibericum</taxon>
    </lineage>
</organism>
<evidence type="ECO:0000259" key="6">
    <source>
        <dbReference type="Pfam" id="PF04998"/>
    </source>
</evidence>
<evidence type="ECO:0000256" key="3">
    <source>
        <dbReference type="ARBA" id="ARBA00022679"/>
    </source>
</evidence>
<feature type="domain" description="RNA polymerase Rpb1" evidence="6">
    <location>
        <begin position="92"/>
        <end position="503"/>
    </location>
</feature>
<proteinExistence type="predicted"/>
<dbReference type="GO" id="GO:0006351">
    <property type="term" value="P:DNA-templated transcription"/>
    <property type="evidence" value="ECO:0007669"/>
    <property type="project" value="InterPro"/>
</dbReference>
<evidence type="ECO:0000313" key="8">
    <source>
        <dbReference type="Proteomes" id="UP000202176"/>
    </source>
</evidence>
<dbReference type="Gene3D" id="1.10.150.390">
    <property type="match status" value="1"/>
</dbReference>
<reference evidence="7 8" key="1">
    <citation type="journal article" date="2014" name="Proc. Natl. Acad. Sci. U.S.A.">
        <title>Thirty-thousand-year-old distant relative of giant icosahedral DNA viruses with a pandoravirus morphology.</title>
        <authorList>
            <person name="Legendre M."/>
            <person name="Bartoli J."/>
            <person name="Shmakova L."/>
            <person name="Jeudy S."/>
            <person name="Labadie K."/>
            <person name="Adrait A."/>
            <person name="Lescot M."/>
            <person name="Poirot O."/>
            <person name="Bertaux L."/>
            <person name="Bruley C."/>
            <person name="Coute Y."/>
            <person name="Rivkina E."/>
            <person name="Abergel C."/>
            <person name="Claverie J.M."/>
        </authorList>
    </citation>
    <scope>NUCLEOTIDE SEQUENCE [LARGE SCALE GENOMIC DNA]</scope>
    <source>
        <strain evidence="7">P1084-T</strain>
    </source>
</reference>